<feature type="compositionally biased region" description="Basic residues" evidence="1">
    <location>
        <begin position="108"/>
        <end position="119"/>
    </location>
</feature>
<protein>
    <submittedName>
        <fullName evidence="2">Uncharacterized protein</fullName>
    </submittedName>
</protein>
<reference evidence="2 3" key="1">
    <citation type="journal article" date="2019" name="Extremophiles">
        <title>Biogeography of thermophiles and predominance of Thermus scotoductus in domestic water heaters.</title>
        <authorList>
            <person name="Wilpiszeski R.L."/>
            <person name="Zhang Z."/>
            <person name="House C.H."/>
        </authorList>
    </citation>
    <scope>NUCLEOTIDE SEQUENCE [LARGE SCALE GENOMIC DNA]</scope>
    <source>
        <strain evidence="2 3">32_S32</strain>
    </source>
</reference>
<evidence type="ECO:0000256" key="1">
    <source>
        <dbReference type="SAM" id="MobiDB-lite"/>
    </source>
</evidence>
<proteinExistence type="predicted"/>
<dbReference type="AlphaFoldDB" id="A0A430RA80"/>
<organism evidence="2 3">
    <name type="scientific">Thermus scotoductus</name>
    <dbReference type="NCBI Taxonomy" id="37636"/>
    <lineage>
        <taxon>Bacteria</taxon>
        <taxon>Thermotogati</taxon>
        <taxon>Deinococcota</taxon>
        <taxon>Deinococci</taxon>
        <taxon>Thermales</taxon>
        <taxon>Thermaceae</taxon>
        <taxon>Thermus</taxon>
    </lineage>
</organism>
<dbReference type="RefSeq" id="WP_126177908.1">
    <property type="nucleotide sequence ID" value="NZ_PELN01000137.1"/>
</dbReference>
<dbReference type="EMBL" id="PELR01000130">
    <property type="protein sequence ID" value="RTH04272.1"/>
    <property type="molecule type" value="Genomic_DNA"/>
</dbReference>
<name>A0A430RA80_THESC</name>
<accession>A0A430RA80</accession>
<gene>
    <name evidence="2" type="ORF">CSW45_05485</name>
</gene>
<evidence type="ECO:0000313" key="3">
    <source>
        <dbReference type="Proteomes" id="UP000286910"/>
    </source>
</evidence>
<dbReference type="Proteomes" id="UP000286910">
    <property type="component" value="Unassembled WGS sequence"/>
</dbReference>
<comment type="caution">
    <text evidence="2">The sequence shown here is derived from an EMBL/GenBank/DDBJ whole genome shotgun (WGS) entry which is preliminary data.</text>
</comment>
<feature type="region of interest" description="Disordered" evidence="1">
    <location>
        <begin position="100"/>
        <end position="119"/>
    </location>
</feature>
<evidence type="ECO:0000313" key="2">
    <source>
        <dbReference type="EMBL" id="RTH04272.1"/>
    </source>
</evidence>
<sequence>MLQLKVDRKGASPEEYLGVLARFQREVQEALAYADQKWGYYLLGEYQKEPEGVRRRAYLLLRRQGKALDLRLLVWEAPENEVEDEQDQEVLESMAHGLEMARRARAERSRRKRTQKAAS</sequence>